<dbReference type="GO" id="GO:0006412">
    <property type="term" value="P:translation"/>
    <property type="evidence" value="ECO:0007669"/>
    <property type="project" value="InterPro"/>
</dbReference>
<dbReference type="InterPro" id="IPR011035">
    <property type="entry name" value="Ribosomal_bL25/Gln-tRNA_synth"/>
</dbReference>
<dbReference type="PANTHER" id="PTHR33284:SF1">
    <property type="entry name" value="RIBOSOMAL PROTEIN L25_GLN-TRNA SYNTHETASE, ANTI-CODON-BINDING DOMAIN-CONTAINING PROTEIN"/>
    <property type="match status" value="1"/>
</dbReference>
<dbReference type="GO" id="GO:0022625">
    <property type="term" value="C:cytosolic large ribosomal subunit"/>
    <property type="evidence" value="ECO:0007669"/>
    <property type="project" value="TreeGrafter"/>
</dbReference>
<organism evidence="2 3">
    <name type="scientific">Rubus argutus</name>
    <name type="common">Southern blackberry</name>
    <dbReference type="NCBI Taxonomy" id="59490"/>
    <lineage>
        <taxon>Eukaryota</taxon>
        <taxon>Viridiplantae</taxon>
        <taxon>Streptophyta</taxon>
        <taxon>Embryophyta</taxon>
        <taxon>Tracheophyta</taxon>
        <taxon>Spermatophyta</taxon>
        <taxon>Magnoliopsida</taxon>
        <taxon>eudicotyledons</taxon>
        <taxon>Gunneridae</taxon>
        <taxon>Pentapetalae</taxon>
        <taxon>rosids</taxon>
        <taxon>fabids</taxon>
        <taxon>Rosales</taxon>
        <taxon>Rosaceae</taxon>
        <taxon>Rosoideae</taxon>
        <taxon>Rosoideae incertae sedis</taxon>
        <taxon>Rubus</taxon>
    </lineage>
</organism>
<proteinExistence type="predicted"/>
<sequence>MRAPWVWEFHDSWEELHLDESSFGSHLNERRVRGAYLHTFKRMVKFRCPADVIPPYIDMDLSELDAGQELVMGDLKVHPTLKLLQSKDEPICKFEGSRVCDQQKKIK</sequence>
<dbReference type="AlphaFoldDB" id="A0AAW1X9T0"/>
<evidence type="ECO:0000259" key="1">
    <source>
        <dbReference type="Pfam" id="PF14693"/>
    </source>
</evidence>
<dbReference type="SUPFAM" id="SSF50715">
    <property type="entry name" value="Ribosomal protein L25-like"/>
    <property type="match status" value="1"/>
</dbReference>
<dbReference type="EMBL" id="JBEDUW010000004">
    <property type="protein sequence ID" value="KAK9932623.1"/>
    <property type="molecule type" value="Genomic_DNA"/>
</dbReference>
<name>A0AAW1X9T0_RUBAR</name>
<dbReference type="InterPro" id="IPR020930">
    <property type="entry name" value="Ribosomal_uL5_bac-type"/>
</dbReference>
<dbReference type="InterPro" id="IPR020057">
    <property type="entry name" value="Ribosomal_bL25_b-dom"/>
</dbReference>
<dbReference type="Gene3D" id="2.170.120.20">
    <property type="entry name" value="Ribosomal protein L25, beta domain"/>
    <property type="match status" value="1"/>
</dbReference>
<comment type="caution">
    <text evidence="2">The sequence shown here is derived from an EMBL/GenBank/DDBJ whole genome shotgun (WGS) entry which is preliminary data.</text>
</comment>
<evidence type="ECO:0000313" key="2">
    <source>
        <dbReference type="EMBL" id="KAK9932623.1"/>
    </source>
</evidence>
<feature type="domain" description="Large ribosomal subunit protein bL25 beta" evidence="1">
    <location>
        <begin position="33"/>
        <end position="95"/>
    </location>
</feature>
<gene>
    <name evidence="2" type="ORF">M0R45_019851</name>
</gene>
<dbReference type="Proteomes" id="UP001457282">
    <property type="component" value="Unassembled WGS sequence"/>
</dbReference>
<evidence type="ECO:0000313" key="3">
    <source>
        <dbReference type="Proteomes" id="UP001457282"/>
    </source>
</evidence>
<keyword evidence="3" id="KW-1185">Reference proteome</keyword>
<accession>A0AAW1X9T0</accession>
<protein>
    <recommendedName>
        <fullName evidence="1">Large ribosomal subunit protein bL25 beta domain-containing protein</fullName>
    </recommendedName>
</protein>
<dbReference type="GO" id="GO:0008097">
    <property type="term" value="F:5S rRNA binding"/>
    <property type="evidence" value="ECO:0007669"/>
    <property type="project" value="TreeGrafter"/>
</dbReference>
<dbReference type="InterPro" id="IPR037121">
    <property type="entry name" value="Ribosomal_bL25_C"/>
</dbReference>
<reference evidence="2 3" key="1">
    <citation type="journal article" date="2023" name="G3 (Bethesda)">
        <title>A chromosome-length genome assembly and annotation of blackberry (Rubus argutus, cv. 'Hillquist').</title>
        <authorList>
            <person name="Bruna T."/>
            <person name="Aryal R."/>
            <person name="Dudchenko O."/>
            <person name="Sargent D.J."/>
            <person name="Mead D."/>
            <person name="Buti M."/>
            <person name="Cavallini A."/>
            <person name="Hytonen T."/>
            <person name="Andres J."/>
            <person name="Pham M."/>
            <person name="Weisz D."/>
            <person name="Mascagni F."/>
            <person name="Usai G."/>
            <person name="Natali L."/>
            <person name="Bassil N."/>
            <person name="Fernandez G.E."/>
            <person name="Lomsadze A."/>
            <person name="Armour M."/>
            <person name="Olukolu B."/>
            <person name="Poorten T."/>
            <person name="Britton C."/>
            <person name="Davik J."/>
            <person name="Ashrafi H."/>
            <person name="Aiden E.L."/>
            <person name="Borodovsky M."/>
            <person name="Worthington M."/>
        </authorList>
    </citation>
    <scope>NUCLEOTIDE SEQUENCE [LARGE SCALE GENOMIC DNA]</scope>
    <source>
        <strain evidence="2">PI 553951</strain>
    </source>
</reference>
<dbReference type="PANTHER" id="PTHR33284">
    <property type="entry name" value="RIBOSOMAL PROTEIN L25/GLN-TRNA SYNTHETASE, ANTI-CODON-BINDING DOMAIN-CONTAINING PROTEIN"/>
    <property type="match status" value="1"/>
</dbReference>
<dbReference type="Pfam" id="PF14693">
    <property type="entry name" value="Ribosomal_TL5_C"/>
    <property type="match status" value="1"/>
</dbReference>
<dbReference type="GO" id="GO:0003735">
    <property type="term" value="F:structural constituent of ribosome"/>
    <property type="evidence" value="ECO:0007669"/>
    <property type="project" value="InterPro"/>
</dbReference>